<feature type="domain" description="DAHP synthetase I/KDSA" evidence="7">
    <location>
        <begin position="11"/>
        <end position="271"/>
    </location>
</feature>
<organism evidence="8">
    <name type="scientific">hydrothermal vent metagenome</name>
    <dbReference type="NCBI Taxonomy" id="652676"/>
    <lineage>
        <taxon>unclassified sequences</taxon>
        <taxon>metagenomes</taxon>
        <taxon>ecological metagenomes</taxon>
    </lineage>
</organism>
<evidence type="ECO:0000313" key="8">
    <source>
        <dbReference type="EMBL" id="VAV82727.1"/>
    </source>
</evidence>
<dbReference type="Pfam" id="PF00793">
    <property type="entry name" value="DAHP_synth_1"/>
    <property type="match status" value="1"/>
</dbReference>
<evidence type="ECO:0000259" key="7">
    <source>
        <dbReference type="Pfam" id="PF00793"/>
    </source>
</evidence>
<protein>
    <recommendedName>
        <fullName evidence="3">3-deoxy-8-phosphooctulonate synthase</fullName>
        <ecNumber evidence="3">2.5.1.55</ecNumber>
    </recommendedName>
</protein>
<evidence type="ECO:0000256" key="6">
    <source>
        <dbReference type="ARBA" id="ARBA00049112"/>
    </source>
</evidence>
<dbReference type="NCBIfam" id="NF003543">
    <property type="entry name" value="PRK05198.1"/>
    <property type="match status" value="1"/>
</dbReference>
<dbReference type="SUPFAM" id="SSF51569">
    <property type="entry name" value="Aldolase"/>
    <property type="match status" value="1"/>
</dbReference>
<dbReference type="GO" id="GO:0005737">
    <property type="term" value="C:cytoplasm"/>
    <property type="evidence" value="ECO:0007669"/>
    <property type="project" value="UniProtKB-SubCell"/>
</dbReference>
<comment type="similarity">
    <text evidence="2">Belongs to the KdsA family.</text>
</comment>
<proteinExistence type="inferred from homology"/>
<dbReference type="HAMAP" id="MF_00056">
    <property type="entry name" value="KDO8P_synth"/>
    <property type="match status" value="1"/>
</dbReference>
<evidence type="ECO:0000256" key="5">
    <source>
        <dbReference type="ARBA" id="ARBA00022679"/>
    </source>
</evidence>
<dbReference type="NCBIfam" id="TIGR01362">
    <property type="entry name" value="KDO8P_synth"/>
    <property type="match status" value="1"/>
</dbReference>
<name>A0A3B0QSJ4_9ZZZZ</name>
<dbReference type="EMBL" id="UOEA01000027">
    <property type="protein sequence ID" value="VAV82727.1"/>
    <property type="molecule type" value="Genomic_DNA"/>
</dbReference>
<sequence>MPAMKKIKVGSVTFGADSLALIAGPCVIEDEATTYNIIETLIDVTGRLGIPFIFKASFDKANRTSIDSERGPGMDAGLEFFRRVRERYDVPLLTDVHSIEQCAPAAEVVDCLQIPAFLCRQTDLLVEAGKTGIPVNIKKGQFMAPAAMTEAVKKVTSTGNDNVIITERGTSFGYNNLVVDYRSLPVMRGGGYPLVFDATHSVQLPSAKGKSSGGDREMVKYLARAAVAVGVDGLFMETHPDPSKALSDGPNSIALGDMEGLLGELKDLDSFVRERFDSLREG</sequence>
<evidence type="ECO:0000256" key="2">
    <source>
        <dbReference type="ARBA" id="ARBA00010499"/>
    </source>
</evidence>
<reference evidence="8" key="1">
    <citation type="submission" date="2018-06" db="EMBL/GenBank/DDBJ databases">
        <authorList>
            <person name="Zhirakovskaya E."/>
        </authorList>
    </citation>
    <scope>NUCLEOTIDE SEQUENCE</scope>
</reference>
<dbReference type="InterPro" id="IPR006218">
    <property type="entry name" value="DAHP1/KDSA"/>
</dbReference>
<dbReference type="GO" id="GO:0008676">
    <property type="term" value="F:3-deoxy-8-phosphooctulonate synthase activity"/>
    <property type="evidence" value="ECO:0007669"/>
    <property type="project" value="UniProtKB-EC"/>
</dbReference>
<evidence type="ECO:0000256" key="3">
    <source>
        <dbReference type="ARBA" id="ARBA00012693"/>
    </source>
</evidence>
<evidence type="ECO:0000256" key="1">
    <source>
        <dbReference type="ARBA" id="ARBA00004496"/>
    </source>
</evidence>
<keyword evidence="5 8" id="KW-0808">Transferase</keyword>
<gene>
    <name evidence="8" type="ORF">MNBD_DELTA01-239</name>
</gene>
<accession>A0A3B0QSJ4</accession>
<dbReference type="InterPro" id="IPR013785">
    <property type="entry name" value="Aldolase_TIM"/>
</dbReference>
<dbReference type="Gene3D" id="3.20.20.70">
    <property type="entry name" value="Aldolase class I"/>
    <property type="match status" value="1"/>
</dbReference>
<comment type="subcellular location">
    <subcellularLocation>
        <location evidence="1">Cytoplasm</location>
    </subcellularLocation>
</comment>
<dbReference type="EC" id="2.5.1.55" evidence="3"/>
<dbReference type="AlphaFoldDB" id="A0A3B0QSJ4"/>
<dbReference type="InterPro" id="IPR006269">
    <property type="entry name" value="KDO8P_synthase"/>
</dbReference>
<dbReference type="PANTHER" id="PTHR21057">
    <property type="entry name" value="PHOSPHO-2-DEHYDRO-3-DEOXYHEPTONATE ALDOLASE"/>
    <property type="match status" value="1"/>
</dbReference>
<comment type="catalytic activity">
    <reaction evidence="6">
        <text>D-arabinose 5-phosphate + phosphoenolpyruvate + H2O = 3-deoxy-alpha-D-manno-2-octulosonate-8-phosphate + phosphate</text>
        <dbReference type="Rhea" id="RHEA:14053"/>
        <dbReference type="ChEBI" id="CHEBI:15377"/>
        <dbReference type="ChEBI" id="CHEBI:43474"/>
        <dbReference type="ChEBI" id="CHEBI:57693"/>
        <dbReference type="ChEBI" id="CHEBI:58702"/>
        <dbReference type="ChEBI" id="CHEBI:85985"/>
        <dbReference type="EC" id="2.5.1.55"/>
    </reaction>
</comment>
<evidence type="ECO:0000256" key="4">
    <source>
        <dbReference type="ARBA" id="ARBA00022490"/>
    </source>
</evidence>
<keyword evidence="4" id="KW-0963">Cytoplasm</keyword>